<dbReference type="AlphaFoldDB" id="A0AAD7IA20"/>
<evidence type="ECO:0000256" key="2">
    <source>
        <dbReference type="SAM" id="Phobius"/>
    </source>
</evidence>
<keyword evidence="4" id="KW-1185">Reference proteome</keyword>
<feature type="transmembrane region" description="Helical" evidence="2">
    <location>
        <begin position="55"/>
        <end position="76"/>
    </location>
</feature>
<keyword evidence="2" id="KW-0812">Transmembrane</keyword>
<comment type="caution">
    <text evidence="3">The sequence shown here is derived from an EMBL/GenBank/DDBJ whole genome shotgun (WGS) entry which is preliminary data.</text>
</comment>
<organism evidence="3 4">
    <name type="scientific">Mycena metata</name>
    <dbReference type="NCBI Taxonomy" id="1033252"/>
    <lineage>
        <taxon>Eukaryota</taxon>
        <taxon>Fungi</taxon>
        <taxon>Dikarya</taxon>
        <taxon>Basidiomycota</taxon>
        <taxon>Agaricomycotina</taxon>
        <taxon>Agaricomycetes</taxon>
        <taxon>Agaricomycetidae</taxon>
        <taxon>Agaricales</taxon>
        <taxon>Marasmiineae</taxon>
        <taxon>Mycenaceae</taxon>
        <taxon>Mycena</taxon>
    </lineage>
</organism>
<gene>
    <name evidence="3" type="ORF">B0H16DRAFT_1891423</name>
</gene>
<evidence type="ECO:0000313" key="4">
    <source>
        <dbReference type="Proteomes" id="UP001215598"/>
    </source>
</evidence>
<keyword evidence="2" id="KW-0472">Membrane</keyword>
<keyword evidence="2" id="KW-1133">Transmembrane helix</keyword>
<evidence type="ECO:0000313" key="3">
    <source>
        <dbReference type="EMBL" id="KAJ7738418.1"/>
    </source>
</evidence>
<proteinExistence type="predicted"/>
<dbReference type="EMBL" id="JARKIB010000112">
    <property type="protein sequence ID" value="KAJ7738418.1"/>
    <property type="molecule type" value="Genomic_DNA"/>
</dbReference>
<sequence>MNYTVDSGLFDHSWFVLSEVVINACLELVLYGIYLVLFILAIYTLAHRITAGKKLLLGYIWAMAVFGTAQLVLSLVEPWIAARFVEVLVKQDVTGDFTSQPELVKLALLSRWLTTAQGIIFAGNNLVMDSLLLYRCFAIWGSDWRLVVFPGILMACTFVIGCVAIFGPSGPTATLFHLPYVFAALTNLVLVVLIGSRIWWIRQDARVVAGDGLRKRYDTVIVMVLESGAVYCVVSVLLAIFGNPSNSGGVIFGILVSIAIHTVNIVPTLIIVRVGLGQNIEDAGKTPPTKEARDTRRKPRADFSAHRKMSPLLPVFYIKASEDTLTA</sequence>
<name>A0AAD7IA20_9AGAR</name>
<dbReference type="Proteomes" id="UP001215598">
    <property type="component" value="Unassembled WGS sequence"/>
</dbReference>
<feature type="transmembrane region" description="Helical" evidence="2">
    <location>
        <begin position="146"/>
        <end position="166"/>
    </location>
</feature>
<feature type="transmembrane region" description="Helical" evidence="2">
    <location>
        <begin position="220"/>
        <end position="242"/>
    </location>
</feature>
<feature type="transmembrane region" description="Helical" evidence="2">
    <location>
        <begin position="20"/>
        <end position="43"/>
    </location>
</feature>
<feature type="transmembrane region" description="Helical" evidence="2">
    <location>
        <begin position="112"/>
        <end position="134"/>
    </location>
</feature>
<protein>
    <submittedName>
        <fullName evidence="3">Uncharacterized protein</fullName>
    </submittedName>
</protein>
<feature type="region of interest" description="Disordered" evidence="1">
    <location>
        <begin position="283"/>
        <end position="303"/>
    </location>
</feature>
<reference evidence="3" key="1">
    <citation type="submission" date="2023-03" db="EMBL/GenBank/DDBJ databases">
        <title>Massive genome expansion in bonnet fungi (Mycena s.s.) driven by repeated elements and novel gene families across ecological guilds.</title>
        <authorList>
            <consortium name="Lawrence Berkeley National Laboratory"/>
            <person name="Harder C.B."/>
            <person name="Miyauchi S."/>
            <person name="Viragh M."/>
            <person name="Kuo A."/>
            <person name="Thoen E."/>
            <person name="Andreopoulos B."/>
            <person name="Lu D."/>
            <person name="Skrede I."/>
            <person name="Drula E."/>
            <person name="Henrissat B."/>
            <person name="Morin E."/>
            <person name="Kohler A."/>
            <person name="Barry K."/>
            <person name="LaButti K."/>
            <person name="Morin E."/>
            <person name="Salamov A."/>
            <person name="Lipzen A."/>
            <person name="Mereny Z."/>
            <person name="Hegedus B."/>
            <person name="Baldrian P."/>
            <person name="Stursova M."/>
            <person name="Weitz H."/>
            <person name="Taylor A."/>
            <person name="Grigoriev I.V."/>
            <person name="Nagy L.G."/>
            <person name="Martin F."/>
            <person name="Kauserud H."/>
        </authorList>
    </citation>
    <scope>NUCLEOTIDE SEQUENCE</scope>
    <source>
        <strain evidence="3">CBHHK182m</strain>
    </source>
</reference>
<feature type="transmembrane region" description="Helical" evidence="2">
    <location>
        <begin position="178"/>
        <end position="200"/>
    </location>
</feature>
<feature type="transmembrane region" description="Helical" evidence="2">
    <location>
        <begin position="248"/>
        <end position="272"/>
    </location>
</feature>
<evidence type="ECO:0000256" key="1">
    <source>
        <dbReference type="SAM" id="MobiDB-lite"/>
    </source>
</evidence>
<accession>A0AAD7IA20</accession>